<organism evidence="1">
    <name type="scientific">Anguilla anguilla</name>
    <name type="common">European freshwater eel</name>
    <name type="synonym">Muraena anguilla</name>
    <dbReference type="NCBI Taxonomy" id="7936"/>
    <lineage>
        <taxon>Eukaryota</taxon>
        <taxon>Metazoa</taxon>
        <taxon>Chordata</taxon>
        <taxon>Craniata</taxon>
        <taxon>Vertebrata</taxon>
        <taxon>Euteleostomi</taxon>
        <taxon>Actinopterygii</taxon>
        <taxon>Neopterygii</taxon>
        <taxon>Teleostei</taxon>
        <taxon>Anguilliformes</taxon>
        <taxon>Anguillidae</taxon>
        <taxon>Anguilla</taxon>
    </lineage>
</organism>
<name>A0A0E9W1M7_ANGAN</name>
<dbReference type="AlphaFoldDB" id="A0A0E9W1M7"/>
<accession>A0A0E9W1M7</accession>
<reference evidence="1" key="2">
    <citation type="journal article" date="2015" name="Fish Shellfish Immunol.">
        <title>Early steps in the European eel (Anguilla anguilla)-Vibrio vulnificus interaction in the gills: Role of the RtxA13 toxin.</title>
        <authorList>
            <person name="Callol A."/>
            <person name="Pajuelo D."/>
            <person name="Ebbesson L."/>
            <person name="Teles M."/>
            <person name="MacKenzie S."/>
            <person name="Amaro C."/>
        </authorList>
    </citation>
    <scope>NUCLEOTIDE SEQUENCE</scope>
</reference>
<proteinExistence type="predicted"/>
<evidence type="ECO:0000313" key="1">
    <source>
        <dbReference type="EMBL" id="JAH83470.1"/>
    </source>
</evidence>
<protein>
    <submittedName>
        <fullName evidence="1">Uncharacterized protein</fullName>
    </submittedName>
</protein>
<sequence length="34" mass="4141">MSWHIVMETRSLTYKHKLPWSSPHISEKGRKIYI</sequence>
<dbReference type="EMBL" id="GBXM01025107">
    <property type="protein sequence ID" value="JAH83470.1"/>
    <property type="molecule type" value="Transcribed_RNA"/>
</dbReference>
<reference evidence="1" key="1">
    <citation type="submission" date="2014-11" db="EMBL/GenBank/DDBJ databases">
        <authorList>
            <person name="Amaro Gonzalez C."/>
        </authorList>
    </citation>
    <scope>NUCLEOTIDE SEQUENCE</scope>
</reference>